<feature type="domain" description="GH18" evidence="6">
    <location>
        <begin position="24"/>
        <end position="368"/>
    </location>
</feature>
<dbReference type="GO" id="GO:0004568">
    <property type="term" value="F:chitinase activity"/>
    <property type="evidence" value="ECO:0007669"/>
    <property type="project" value="TreeGrafter"/>
</dbReference>
<evidence type="ECO:0000256" key="5">
    <source>
        <dbReference type="SAM" id="SignalP"/>
    </source>
</evidence>
<dbReference type="Gene3D" id="3.20.20.80">
    <property type="entry name" value="Glycosidases"/>
    <property type="match status" value="1"/>
</dbReference>
<dbReference type="InterPro" id="IPR001579">
    <property type="entry name" value="Glyco_hydro_18_chit_AS"/>
</dbReference>
<evidence type="ECO:0000256" key="2">
    <source>
        <dbReference type="ARBA" id="ARBA00023295"/>
    </source>
</evidence>
<dbReference type="InterPro" id="IPR011583">
    <property type="entry name" value="Chitinase_II/V-like_cat"/>
</dbReference>
<dbReference type="AlphaFoldDB" id="A0A8T2VHD0"/>
<dbReference type="Gene3D" id="3.10.50.10">
    <property type="match status" value="1"/>
</dbReference>
<gene>
    <name evidence="7" type="ORF">KP509_01G059200</name>
</gene>
<dbReference type="PANTHER" id="PTHR11177">
    <property type="entry name" value="CHITINASE"/>
    <property type="match status" value="1"/>
</dbReference>
<dbReference type="OrthoDB" id="76388at2759"/>
<evidence type="ECO:0000256" key="1">
    <source>
        <dbReference type="ARBA" id="ARBA00022801"/>
    </source>
</evidence>
<accession>A0A8T2VHD0</accession>
<feature type="signal peptide" evidence="5">
    <location>
        <begin position="1"/>
        <end position="19"/>
    </location>
</feature>
<dbReference type="SUPFAM" id="SSF51445">
    <property type="entry name" value="(Trans)glycosidases"/>
    <property type="match status" value="1"/>
</dbReference>
<evidence type="ECO:0000259" key="6">
    <source>
        <dbReference type="PROSITE" id="PS51910"/>
    </source>
</evidence>
<dbReference type="GO" id="GO:0006032">
    <property type="term" value="P:chitin catabolic process"/>
    <property type="evidence" value="ECO:0007669"/>
    <property type="project" value="TreeGrafter"/>
</dbReference>
<keyword evidence="8" id="KW-1185">Reference proteome</keyword>
<dbReference type="Pfam" id="PF00704">
    <property type="entry name" value="Glyco_hydro_18"/>
    <property type="match status" value="1"/>
</dbReference>
<reference evidence="7" key="1">
    <citation type="submission" date="2021-08" db="EMBL/GenBank/DDBJ databases">
        <title>WGS assembly of Ceratopteris richardii.</title>
        <authorList>
            <person name="Marchant D.B."/>
            <person name="Chen G."/>
            <person name="Jenkins J."/>
            <person name="Shu S."/>
            <person name="Leebens-Mack J."/>
            <person name="Grimwood J."/>
            <person name="Schmutz J."/>
            <person name="Soltis P."/>
            <person name="Soltis D."/>
            <person name="Chen Z.-H."/>
        </authorList>
    </citation>
    <scope>NUCLEOTIDE SEQUENCE</scope>
    <source>
        <strain evidence="7">Whitten #5841</strain>
        <tissue evidence="7">Leaf</tissue>
    </source>
</reference>
<dbReference type="InterPro" id="IPR017853">
    <property type="entry name" value="GH"/>
</dbReference>
<dbReference type="SMART" id="SM00636">
    <property type="entry name" value="Glyco_18"/>
    <property type="match status" value="1"/>
</dbReference>
<dbReference type="PROSITE" id="PS51910">
    <property type="entry name" value="GH18_2"/>
    <property type="match status" value="1"/>
</dbReference>
<comment type="caution">
    <text evidence="7">The sequence shown here is derived from an EMBL/GenBank/DDBJ whole genome shotgun (WGS) entry which is preliminary data.</text>
</comment>
<keyword evidence="1 3" id="KW-0378">Hydrolase</keyword>
<keyword evidence="2 3" id="KW-0326">Glycosidase</keyword>
<dbReference type="SUPFAM" id="SSF54556">
    <property type="entry name" value="Chitinase insertion domain"/>
    <property type="match status" value="1"/>
</dbReference>
<dbReference type="InterPro" id="IPR050314">
    <property type="entry name" value="Glycosyl_Hydrlase_18"/>
</dbReference>
<dbReference type="PANTHER" id="PTHR11177:SF317">
    <property type="entry name" value="CHITINASE 12-RELATED"/>
    <property type="match status" value="1"/>
</dbReference>
<evidence type="ECO:0000256" key="3">
    <source>
        <dbReference type="RuleBase" id="RU000489"/>
    </source>
</evidence>
<dbReference type="InterPro" id="IPR029070">
    <property type="entry name" value="Chitinase_insertion_sf"/>
</dbReference>
<dbReference type="GO" id="GO:0008061">
    <property type="term" value="F:chitin binding"/>
    <property type="evidence" value="ECO:0007669"/>
    <property type="project" value="InterPro"/>
</dbReference>
<evidence type="ECO:0000313" key="8">
    <source>
        <dbReference type="Proteomes" id="UP000825935"/>
    </source>
</evidence>
<dbReference type="PROSITE" id="PS01095">
    <property type="entry name" value="GH18_1"/>
    <property type="match status" value="1"/>
</dbReference>
<sequence length="368" mass="40109">MRMWLSILISLASIASCTAASYGSVKSAYFFYGQDLQASDVDATPFTHILYAFATMDNETFAVSPAADDGGVINSFSATMRKSNPAVKTLLSIGGGGSDASAFSRMTATSATRASFIQQSINAARLYGFDGLDLDWEFPQSALDMENLGLLFAEWRAAIRMEKNGQQEPKAELLLTAAVYYNVTLGFTSMATFPVESIAQNLDWVTIMSYDLHGGWESVTGQHTALYDGTDAQTLTVNFGVRNWLAAGLPPYRAALGLAAYGRSWYLKDPEQHGVGAPAVGGAPTLTFSQIQHAQQAHNDTSCEYDSITRCAYCYWSQNDSTVWVGYDDPSTIAIKIKYLRKLHLRGYGFWSLGGDTQGVLFQQGRCT</sequence>
<dbReference type="GO" id="GO:0005975">
    <property type="term" value="P:carbohydrate metabolic process"/>
    <property type="evidence" value="ECO:0007669"/>
    <property type="project" value="InterPro"/>
</dbReference>
<feature type="chain" id="PRO_5035753774" description="GH18 domain-containing protein" evidence="5">
    <location>
        <begin position="20"/>
        <end position="368"/>
    </location>
</feature>
<name>A0A8T2VHD0_CERRI</name>
<comment type="similarity">
    <text evidence="4">Belongs to the glycosyl hydrolase 18 family.</text>
</comment>
<evidence type="ECO:0000313" key="7">
    <source>
        <dbReference type="EMBL" id="KAH7446498.1"/>
    </source>
</evidence>
<protein>
    <recommendedName>
        <fullName evidence="6">GH18 domain-containing protein</fullName>
    </recommendedName>
</protein>
<dbReference type="InterPro" id="IPR001223">
    <property type="entry name" value="Glyco_hydro18_cat"/>
</dbReference>
<dbReference type="EMBL" id="CM035406">
    <property type="protein sequence ID" value="KAH7446498.1"/>
    <property type="molecule type" value="Genomic_DNA"/>
</dbReference>
<dbReference type="PROSITE" id="PS51257">
    <property type="entry name" value="PROKAR_LIPOPROTEIN"/>
    <property type="match status" value="1"/>
</dbReference>
<keyword evidence="5" id="KW-0732">Signal</keyword>
<organism evidence="7 8">
    <name type="scientific">Ceratopteris richardii</name>
    <name type="common">Triangle waterfern</name>
    <dbReference type="NCBI Taxonomy" id="49495"/>
    <lineage>
        <taxon>Eukaryota</taxon>
        <taxon>Viridiplantae</taxon>
        <taxon>Streptophyta</taxon>
        <taxon>Embryophyta</taxon>
        <taxon>Tracheophyta</taxon>
        <taxon>Polypodiopsida</taxon>
        <taxon>Polypodiidae</taxon>
        <taxon>Polypodiales</taxon>
        <taxon>Pteridineae</taxon>
        <taxon>Pteridaceae</taxon>
        <taxon>Parkerioideae</taxon>
        <taxon>Ceratopteris</taxon>
    </lineage>
</organism>
<dbReference type="GO" id="GO:0005576">
    <property type="term" value="C:extracellular region"/>
    <property type="evidence" value="ECO:0007669"/>
    <property type="project" value="TreeGrafter"/>
</dbReference>
<proteinExistence type="inferred from homology"/>
<evidence type="ECO:0000256" key="4">
    <source>
        <dbReference type="RuleBase" id="RU004453"/>
    </source>
</evidence>
<dbReference type="Proteomes" id="UP000825935">
    <property type="component" value="Chromosome 1"/>
</dbReference>
<dbReference type="OMA" id="NPMTYDF"/>